<feature type="compositionally biased region" description="Low complexity" evidence="8">
    <location>
        <begin position="1"/>
        <end position="14"/>
    </location>
</feature>
<feature type="compositionally biased region" description="Basic and acidic residues" evidence="8">
    <location>
        <begin position="19"/>
        <end position="28"/>
    </location>
</feature>
<keyword evidence="5" id="KW-0067">ATP-binding</keyword>
<dbReference type="GO" id="GO:0003723">
    <property type="term" value="F:RNA binding"/>
    <property type="evidence" value="ECO:0007669"/>
    <property type="project" value="UniProtKB-KW"/>
</dbReference>
<evidence type="ECO:0000259" key="9">
    <source>
        <dbReference type="PROSITE" id="PS51192"/>
    </source>
</evidence>
<dbReference type="AlphaFoldDB" id="A0A4P9YYS1"/>
<evidence type="ECO:0000256" key="8">
    <source>
        <dbReference type="SAM" id="MobiDB-lite"/>
    </source>
</evidence>
<dbReference type="InterPro" id="IPR014001">
    <property type="entry name" value="Helicase_ATP-bd"/>
</dbReference>
<dbReference type="InterPro" id="IPR011545">
    <property type="entry name" value="DEAD/DEAH_box_helicase_dom"/>
</dbReference>
<gene>
    <name evidence="10" type="ORF">SYNPS1DRAFT_15840</name>
</gene>
<keyword evidence="3 10" id="KW-0378">Hydrolase</keyword>
<dbReference type="CDD" id="cd00268">
    <property type="entry name" value="DEADc"/>
    <property type="match status" value="1"/>
</dbReference>
<dbReference type="PANTHER" id="PTHR47959">
    <property type="entry name" value="ATP-DEPENDENT RNA HELICASE RHLE-RELATED"/>
    <property type="match status" value="1"/>
</dbReference>
<dbReference type="Gene3D" id="3.40.50.300">
    <property type="entry name" value="P-loop containing nucleotide triphosphate hydrolases"/>
    <property type="match status" value="1"/>
</dbReference>
<evidence type="ECO:0000256" key="6">
    <source>
        <dbReference type="ARBA" id="ARBA00022884"/>
    </source>
</evidence>
<dbReference type="Pfam" id="PF00270">
    <property type="entry name" value="DEAD"/>
    <property type="match status" value="1"/>
</dbReference>
<dbReference type="EMBL" id="KZ989800">
    <property type="protein sequence ID" value="RKP25313.1"/>
    <property type="molecule type" value="Genomic_DNA"/>
</dbReference>
<feature type="region of interest" description="Disordered" evidence="8">
    <location>
        <begin position="1"/>
        <end position="28"/>
    </location>
</feature>
<evidence type="ECO:0000256" key="1">
    <source>
        <dbReference type="ARBA" id="ARBA00012552"/>
    </source>
</evidence>
<dbReference type="GO" id="GO:0003724">
    <property type="term" value="F:RNA helicase activity"/>
    <property type="evidence" value="ECO:0007669"/>
    <property type="project" value="UniProtKB-EC"/>
</dbReference>
<evidence type="ECO:0000256" key="5">
    <source>
        <dbReference type="ARBA" id="ARBA00022840"/>
    </source>
</evidence>
<accession>A0A4P9YYS1</accession>
<evidence type="ECO:0000256" key="7">
    <source>
        <dbReference type="ARBA" id="ARBA00047984"/>
    </source>
</evidence>
<comment type="catalytic activity">
    <reaction evidence="7">
        <text>ATP + H2O = ADP + phosphate + H(+)</text>
        <dbReference type="Rhea" id="RHEA:13065"/>
        <dbReference type="ChEBI" id="CHEBI:15377"/>
        <dbReference type="ChEBI" id="CHEBI:15378"/>
        <dbReference type="ChEBI" id="CHEBI:30616"/>
        <dbReference type="ChEBI" id="CHEBI:43474"/>
        <dbReference type="ChEBI" id="CHEBI:456216"/>
        <dbReference type="EC" id="3.6.4.13"/>
    </reaction>
</comment>
<proteinExistence type="predicted"/>
<reference evidence="11" key="1">
    <citation type="journal article" date="2018" name="Nat. Microbiol.">
        <title>Leveraging single-cell genomics to expand the fungal tree of life.</title>
        <authorList>
            <person name="Ahrendt S.R."/>
            <person name="Quandt C.A."/>
            <person name="Ciobanu D."/>
            <person name="Clum A."/>
            <person name="Salamov A."/>
            <person name="Andreopoulos B."/>
            <person name="Cheng J.F."/>
            <person name="Woyke T."/>
            <person name="Pelin A."/>
            <person name="Henrissat B."/>
            <person name="Reynolds N.K."/>
            <person name="Benny G.L."/>
            <person name="Smith M.E."/>
            <person name="James T.Y."/>
            <person name="Grigoriev I.V."/>
        </authorList>
    </citation>
    <scope>NUCLEOTIDE SEQUENCE [LARGE SCALE GENOMIC DNA]</scope>
    <source>
        <strain evidence="11">Benny S71-1</strain>
    </source>
</reference>
<dbReference type="InterPro" id="IPR027417">
    <property type="entry name" value="P-loop_NTPase"/>
</dbReference>
<feature type="domain" description="Helicase ATP-binding" evidence="9">
    <location>
        <begin position="67"/>
        <end position="254"/>
    </location>
</feature>
<dbReference type="PANTHER" id="PTHR47959:SF1">
    <property type="entry name" value="ATP-DEPENDENT RNA HELICASE DBPA"/>
    <property type="match status" value="1"/>
</dbReference>
<dbReference type="OrthoDB" id="4255at2759"/>
<keyword evidence="6" id="KW-0694">RNA-binding</keyword>
<keyword evidence="11" id="KW-1185">Reference proteome</keyword>
<dbReference type="InterPro" id="IPR050079">
    <property type="entry name" value="DEAD_box_RNA_helicase"/>
</dbReference>
<sequence length="254" mass="27600">MDVDSDASSSTDTAGQKRSKVDEAASDKEAEVDAGLLVSNFRISPSTAASLEKRGIKALFPIQAATFDAILDGQDMLARARTGTGKTLAFSLPMIERLALDAATPSSHAPASRMPKIIVMAPTRELARQVAAEFESISGSLKVLTVYGGVAYDEQNRGLRQGVDVVIGTPGRIVDHMERGTLRFENIRFVCLDEADQMLDIGFADAMEKVLQCIQEQKAAQANAPTHQTLLFSATLPEWVHKVVRKYLKPDHQM</sequence>
<evidence type="ECO:0000256" key="2">
    <source>
        <dbReference type="ARBA" id="ARBA00022741"/>
    </source>
</evidence>
<dbReference type="Proteomes" id="UP000278143">
    <property type="component" value="Unassembled WGS sequence"/>
</dbReference>
<dbReference type="SMART" id="SM00487">
    <property type="entry name" value="DEXDc"/>
    <property type="match status" value="1"/>
</dbReference>
<keyword evidence="4" id="KW-0347">Helicase</keyword>
<dbReference type="InterPro" id="IPR044742">
    <property type="entry name" value="DEAD/DEAH_RhlB"/>
</dbReference>
<organism evidence="10 11">
    <name type="scientific">Syncephalis pseudoplumigaleata</name>
    <dbReference type="NCBI Taxonomy" id="1712513"/>
    <lineage>
        <taxon>Eukaryota</taxon>
        <taxon>Fungi</taxon>
        <taxon>Fungi incertae sedis</taxon>
        <taxon>Zoopagomycota</taxon>
        <taxon>Zoopagomycotina</taxon>
        <taxon>Zoopagomycetes</taxon>
        <taxon>Zoopagales</taxon>
        <taxon>Piptocephalidaceae</taxon>
        <taxon>Syncephalis</taxon>
    </lineage>
</organism>
<protein>
    <recommendedName>
        <fullName evidence="1">RNA helicase</fullName>
        <ecNumber evidence="1">3.6.4.13</ecNumber>
    </recommendedName>
</protein>
<evidence type="ECO:0000256" key="3">
    <source>
        <dbReference type="ARBA" id="ARBA00022801"/>
    </source>
</evidence>
<dbReference type="GO" id="GO:0005524">
    <property type="term" value="F:ATP binding"/>
    <property type="evidence" value="ECO:0007669"/>
    <property type="project" value="UniProtKB-KW"/>
</dbReference>
<dbReference type="PROSITE" id="PS51192">
    <property type="entry name" value="HELICASE_ATP_BIND_1"/>
    <property type="match status" value="1"/>
</dbReference>
<name>A0A4P9YYS1_9FUNG</name>
<dbReference type="GO" id="GO:0005829">
    <property type="term" value="C:cytosol"/>
    <property type="evidence" value="ECO:0007669"/>
    <property type="project" value="TreeGrafter"/>
</dbReference>
<evidence type="ECO:0000256" key="4">
    <source>
        <dbReference type="ARBA" id="ARBA00022806"/>
    </source>
</evidence>
<dbReference type="EC" id="3.6.4.13" evidence="1"/>
<feature type="non-terminal residue" evidence="10">
    <location>
        <position position="254"/>
    </location>
</feature>
<dbReference type="GO" id="GO:0016787">
    <property type="term" value="F:hydrolase activity"/>
    <property type="evidence" value="ECO:0007669"/>
    <property type="project" value="UniProtKB-KW"/>
</dbReference>
<evidence type="ECO:0000313" key="11">
    <source>
        <dbReference type="Proteomes" id="UP000278143"/>
    </source>
</evidence>
<evidence type="ECO:0000313" key="10">
    <source>
        <dbReference type="EMBL" id="RKP25313.1"/>
    </source>
</evidence>
<dbReference type="SUPFAM" id="SSF52540">
    <property type="entry name" value="P-loop containing nucleoside triphosphate hydrolases"/>
    <property type="match status" value="1"/>
</dbReference>
<keyword evidence="2" id="KW-0547">Nucleotide-binding</keyword>